<dbReference type="GO" id="GO:0005891">
    <property type="term" value="C:voltage-gated calcium channel complex"/>
    <property type="evidence" value="ECO:0007669"/>
    <property type="project" value="TreeGrafter"/>
</dbReference>
<evidence type="ECO:0000313" key="4">
    <source>
        <dbReference type="Proteomes" id="UP000265515"/>
    </source>
</evidence>
<name>A0A388JRR3_CHABU</name>
<dbReference type="Gramene" id="GBG60467">
    <property type="protein sequence ID" value="GBG60467"/>
    <property type="gene ID" value="CBR_g5640"/>
</dbReference>
<dbReference type="AlphaFoldDB" id="A0A388JRR3"/>
<organism evidence="3 4">
    <name type="scientific">Chara braunii</name>
    <name type="common">Braun's stonewort</name>
    <dbReference type="NCBI Taxonomy" id="69332"/>
    <lineage>
        <taxon>Eukaryota</taxon>
        <taxon>Viridiplantae</taxon>
        <taxon>Streptophyta</taxon>
        <taxon>Charophyceae</taxon>
        <taxon>Charales</taxon>
        <taxon>Characeae</taxon>
        <taxon>Chara</taxon>
    </lineage>
</organism>
<dbReference type="GO" id="GO:0005245">
    <property type="term" value="F:voltage-gated calcium channel activity"/>
    <property type="evidence" value="ECO:0007669"/>
    <property type="project" value="TreeGrafter"/>
</dbReference>
<feature type="region of interest" description="Disordered" evidence="1">
    <location>
        <begin position="358"/>
        <end position="381"/>
    </location>
</feature>
<accession>A0A388JRR3</accession>
<dbReference type="PANTHER" id="PTHR10166:SF37">
    <property type="entry name" value="STOLID, ISOFORM H"/>
    <property type="match status" value="1"/>
</dbReference>
<proteinExistence type="predicted"/>
<dbReference type="OrthoDB" id="4966at2759"/>
<evidence type="ECO:0000313" key="3">
    <source>
        <dbReference type="EMBL" id="GBG60467.1"/>
    </source>
</evidence>
<dbReference type="PANTHER" id="PTHR10166">
    <property type="entry name" value="VOLTAGE-DEPENDENT CALCIUM CHANNEL SUBUNIT ALPHA-2/DELTA-RELATED"/>
    <property type="match status" value="1"/>
</dbReference>
<dbReference type="EMBL" id="BFEA01000011">
    <property type="protein sequence ID" value="GBG60467.1"/>
    <property type="molecule type" value="Genomic_DNA"/>
</dbReference>
<feature type="domain" description="VWFA" evidence="2">
    <location>
        <begin position="41"/>
        <end position="238"/>
    </location>
</feature>
<dbReference type="SUPFAM" id="SSF53300">
    <property type="entry name" value="vWA-like"/>
    <property type="match status" value="1"/>
</dbReference>
<reference evidence="3 4" key="1">
    <citation type="journal article" date="2018" name="Cell">
        <title>The Chara Genome: Secondary Complexity and Implications for Plant Terrestrialization.</title>
        <authorList>
            <person name="Nishiyama T."/>
            <person name="Sakayama H."/>
            <person name="Vries J.D."/>
            <person name="Buschmann H."/>
            <person name="Saint-Marcoux D."/>
            <person name="Ullrich K.K."/>
            <person name="Haas F.B."/>
            <person name="Vanderstraeten L."/>
            <person name="Becker D."/>
            <person name="Lang D."/>
            <person name="Vosolsobe S."/>
            <person name="Rombauts S."/>
            <person name="Wilhelmsson P.K.I."/>
            <person name="Janitza P."/>
            <person name="Kern R."/>
            <person name="Heyl A."/>
            <person name="Rumpler F."/>
            <person name="Villalobos L.I.A.C."/>
            <person name="Clay J.M."/>
            <person name="Skokan R."/>
            <person name="Toyoda A."/>
            <person name="Suzuki Y."/>
            <person name="Kagoshima H."/>
            <person name="Schijlen E."/>
            <person name="Tajeshwar N."/>
            <person name="Catarino B."/>
            <person name="Hetherington A.J."/>
            <person name="Saltykova A."/>
            <person name="Bonnot C."/>
            <person name="Breuninger H."/>
            <person name="Symeonidi A."/>
            <person name="Radhakrishnan G.V."/>
            <person name="Van Nieuwerburgh F."/>
            <person name="Deforce D."/>
            <person name="Chang C."/>
            <person name="Karol K.G."/>
            <person name="Hedrich R."/>
            <person name="Ulvskov P."/>
            <person name="Glockner G."/>
            <person name="Delwiche C.F."/>
            <person name="Petrasek J."/>
            <person name="Van de Peer Y."/>
            <person name="Friml J."/>
            <person name="Beilby M."/>
            <person name="Dolan L."/>
            <person name="Kohara Y."/>
            <person name="Sugano S."/>
            <person name="Fujiyama A."/>
            <person name="Delaux P.-M."/>
            <person name="Quint M."/>
            <person name="TheiBen G."/>
            <person name="Hagemann M."/>
            <person name="Harholt J."/>
            <person name="Dunand C."/>
            <person name="Zachgo S."/>
            <person name="Langdale J."/>
            <person name="Maumus F."/>
            <person name="Straeten D.V.D."/>
            <person name="Gould S.B."/>
            <person name="Rensing S.A."/>
        </authorList>
    </citation>
    <scope>NUCLEOTIDE SEQUENCE [LARGE SCALE GENOMIC DNA]</scope>
    <source>
        <strain evidence="3 4">S276</strain>
    </source>
</reference>
<protein>
    <recommendedName>
        <fullName evidence="2">VWFA domain-containing protein</fullName>
    </recommendedName>
</protein>
<sequence length="381" mass="42069">MAGTFSIFPGKQAPGTYPYNCEEYDPRQRPWFTEAISPRKNVAILVDLRKAMDDPIGPLMAGLTRLKVVQATLRKLMKTFGEGDGVSITTYPPSNFSTDPETVQQIDQPTRLEHFGKSVEAMATVTNVLAPDLSEGMSAALQSLSLMRQGASENPVEVLLVFTFGKVGVENAIQVIKGYNSTAPQTPAPPAVFLYGVAIQEPVAFQNLSDIAYNVGGLAKNVGTGDYLLGIYSYFNYLSRFYAYANGTVARWARRYADAFDMGNITTLVMPGHIRRTTWVERCAPEGYTAWDAVVTAECMIGDESMLMWHLAEVALHCVLTSAQSEERRSRQRGNVSFHLAESKEPIRALFNDFSKTTFPENDLLSNPQGSERRANQGSFQ</sequence>
<evidence type="ECO:0000259" key="2">
    <source>
        <dbReference type="PROSITE" id="PS50234"/>
    </source>
</evidence>
<dbReference type="InterPro" id="IPR002035">
    <property type="entry name" value="VWF_A"/>
</dbReference>
<evidence type="ECO:0000256" key="1">
    <source>
        <dbReference type="SAM" id="MobiDB-lite"/>
    </source>
</evidence>
<dbReference type="InterPro" id="IPR051173">
    <property type="entry name" value="Ca_channel_alpha-2/delta"/>
</dbReference>
<comment type="caution">
    <text evidence="3">The sequence shown here is derived from an EMBL/GenBank/DDBJ whole genome shotgun (WGS) entry which is preliminary data.</text>
</comment>
<dbReference type="Proteomes" id="UP000265515">
    <property type="component" value="Unassembled WGS sequence"/>
</dbReference>
<keyword evidence="4" id="KW-1185">Reference proteome</keyword>
<dbReference type="InterPro" id="IPR036465">
    <property type="entry name" value="vWFA_dom_sf"/>
</dbReference>
<gene>
    <name evidence="3" type="ORF">CBR_g5640</name>
</gene>
<dbReference type="PROSITE" id="PS50234">
    <property type="entry name" value="VWFA"/>
    <property type="match status" value="1"/>
</dbReference>